<evidence type="ECO:0000256" key="4">
    <source>
        <dbReference type="ARBA" id="ARBA00013858"/>
    </source>
</evidence>
<proteinExistence type="inferred from homology"/>
<dbReference type="UniPathway" id="UPA00344"/>
<evidence type="ECO:0000256" key="10">
    <source>
        <dbReference type="ARBA" id="ARBA00032474"/>
    </source>
</evidence>
<keyword evidence="13" id="KW-1185">Reference proteome</keyword>
<dbReference type="AlphaFoldDB" id="A0A066TUF5"/>
<dbReference type="eggNOG" id="COG0314">
    <property type="taxonomic scope" value="Bacteria"/>
</dbReference>
<gene>
    <name evidence="12" type="ORF">SALWKB29_0633</name>
</gene>
<evidence type="ECO:0000313" key="13">
    <source>
        <dbReference type="Proteomes" id="UP000027170"/>
    </source>
</evidence>
<dbReference type="EC" id="2.8.1.12" evidence="3"/>
<evidence type="ECO:0000256" key="7">
    <source>
        <dbReference type="ARBA" id="ARBA00029745"/>
    </source>
</evidence>
<evidence type="ECO:0000256" key="6">
    <source>
        <dbReference type="ARBA" id="ARBA00026066"/>
    </source>
</evidence>
<dbReference type="Proteomes" id="UP000027170">
    <property type="component" value="Unassembled WGS sequence"/>
</dbReference>
<dbReference type="CDD" id="cd00756">
    <property type="entry name" value="MoaE"/>
    <property type="match status" value="1"/>
</dbReference>
<evidence type="ECO:0000313" key="12">
    <source>
        <dbReference type="EMBL" id="KDN15529.1"/>
    </source>
</evidence>
<evidence type="ECO:0000256" key="5">
    <source>
        <dbReference type="ARBA" id="ARBA00023150"/>
    </source>
</evidence>
<accession>A0A066TUF5</accession>
<comment type="caution">
    <text evidence="12">The sequence shown here is derived from an EMBL/GenBank/DDBJ whole genome shotgun (WGS) entry which is preliminary data.</text>
</comment>
<comment type="subunit">
    <text evidence="6">Heterotetramer of 2 MoaD subunits and 2 MoaE subunits. Also stable as homodimer. The enzyme changes between these two forms during catalysis.</text>
</comment>
<comment type="pathway">
    <text evidence="1">Cofactor biosynthesis; molybdopterin biosynthesis.</text>
</comment>
<dbReference type="SUPFAM" id="SSF54690">
    <property type="entry name" value="Molybdopterin synthase subunit MoaE"/>
    <property type="match status" value="1"/>
</dbReference>
<comment type="similarity">
    <text evidence="2">Belongs to the MoaE family.</text>
</comment>
<dbReference type="Pfam" id="PF02391">
    <property type="entry name" value="MoaE"/>
    <property type="match status" value="1"/>
</dbReference>
<evidence type="ECO:0000256" key="11">
    <source>
        <dbReference type="ARBA" id="ARBA00049878"/>
    </source>
</evidence>
<dbReference type="RefSeq" id="WP_037406205.1">
    <property type="nucleotide sequence ID" value="NZ_JFZV01000002.1"/>
</dbReference>
<dbReference type="InterPro" id="IPR036563">
    <property type="entry name" value="MoaE_sf"/>
</dbReference>
<sequence length="153" mass="17673">MQIRIQIQNEDFDLSQELALVDASAPDCGAVVSFIGKVRGHDNPQQPLSHLYLTHMPEVTEHEISKIITQAEERWSLPYVCVIHRVGKLPVGAQIVLVLTASGHREHAYQANHFIMDYLKTEAPFWKKEYFANGQQHWVEMKHSDQQRTQSWQ</sequence>
<reference evidence="12 13" key="1">
    <citation type="submission" date="2014-03" db="EMBL/GenBank/DDBJ databases">
        <title>The genomes of two eusocial bee gut symbionts.</title>
        <authorList>
            <person name="Kwong W.K."/>
            <person name="Engel P."/>
            <person name="Koch H."/>
            <person name="Moran N.A."/>
        </authorList>
    </citation>
    <scope>NUCLEOTIDE SEQUENCE [LARGE SCALE GENOMIC DNA]</scope>
    <source>
        <strain evidence="13">wkB29</strain>
    </source>
</reference>
<evidence type="ECO:0000256" key="1">
    <source>
        <dbReference type="ARBA" id="ARBA00005046"/>
    </source>
</evidence>
<evidence type="ECO:0000256" key="2">
    <source>
        <dbReference type="ARBA" id="ARBA00005426"/>
    </source>
</evidence>
<protein>
    <recommendedName>
        <fullName evidence="4">Molybdopterin synthase catalytic subunit</fullName>
        <ecNumber evidence="3">2.8.1.12</ecNumber>
    </recommendedName>
    <alternativeName>
        <fullName evidence="9">MPT synthase subunit 2</fullName>
    </alternativeName>
    <alternativeName>
        <fullName evidence="7">Molybdenum cofactor biosynthesis protein E</fullName>
    </alternativeName>
    <alternativeName>
        <fullName evidence="8">Molybdopterin-converting factor large subunit</fullName>
    </alternativeName>
    <alternativeName>
        <fullName evidence="10">Molybdopterin-converting factor subunit 2</fullName>
    </alternativeName>
</protein>
<evidence type="ECO:0000256" key="3">
    <source>
        <dbReference type="ARBA" id="ARBA00011950"/>
    </source>
</evidence>
<dbReference type="PANTHER" id="PTHR23404">
    <property type="entry name" value="MOLYBDOPTERIN SYNTHASE RELATED"/>
    <property type="match status" value="1"/>
</dbReference>
<dbReference type="OrthoDB" id="9803224at2"/>
<dbReference type="InterPro" id="IPR003448">
    <property type="entry name" value="Mopterin_biosynth_MoaE"/>
</dbReference>
<comment type="catalytic activity">
    <reaction evidence="11">
        <text>2 [molybdopterin-synthase sulfur-carrier protein]-C-terminal-Gly-aminoethanethioate + cyclic pyranopterin phosphate + H2O = molybdopterin + 2 [molybdopterin-synthase sulfur-carrier protein]-C-terminal Gly-Gly + 2 H(+)</text>
        <dbReference type="Rhea" id="RHEA:26333"/>
        <dbReference type="Rhea" id="RHEA-COMP:12202"/>
        <dbReference type="Rhea" id="RHEA-COMP:19907"/>
        <dbReference type="ChEBI" id="CHEBI:15377"/>
        <dbReference type="ChEBI" id="CHEBI:15378"/>
        <dbReference type="ChEBI" id="CHEBI:58698"/>
        <dbReference type="ChEBI" id="CHEBI:59648"/>
        <dbReference type="ChEBI" id="CHEBI:90778"/>
        <dbReference type="ChEBI" id="CHEBI:232372"/>
        <dbReference type="EC" id="2.8.1.12"/>
    </reaction>
</comment>
<dbReference type="EMBL" id="JFZV01000002">
    <property type="protein sequence ID" value="KDN15529.1"/>
    <property type="molecule type" value="Genomic_DNA"/>
</dbReference>
<keyword evidence="5" id="KW-0501">Molybdenum cofactor biosynthesis</keyword>
<dbReference type="Gene3D" id="3.90.1170.40">
    <property type="entry name" value="Molybdopterin biosynthesis MoaE subunit"/>
    <property type="match status" value="1"/>
</dbReference>
<dbReference type="GO" id="GO:0030366">
    <property type="term" value="F:molybdopterin synthase activity"/>
    <property type="evidence" value="ECO:0007669"/>
    <property type="project" value="UniProtKB-EC"/>
</dbReference>
<evidence type="ECO:0000256" key="8">
    <source>
        <dbReference type="ARBA" id="ARBA00030407"/>
    </source>
</evidence>
<organism evidence="12 13">
    <name type="scientific">Snodgrassella communis</name>
    <dbReference type="NCBI Taxonomy" id="2946699"/>
    <lineage>
        <taxon>Bacteria</taxon>
        <taxon>Pseudomonadati</taxon>
        <taxon>Pseudomonadota</taxon>
        <taxon>Betaproteobacteria</taxon>
        <taxon>Neisseriales</taxon>
        <taxon>Neisseriaceae</taxon>
        <taxon>Snodgrassella</taxon>
    </lineage>
</organism>
<name>A0A066TUF5_9NEIS</name>
<dbReference type="GO" id="GO:0006777">
    <property type="term" value="P:Mo-molybdopterin cofactor biosynthetic process"/>
    <property type="evidence" value="ECO:0007669"/>
    <property type="project" value="UniProtKB-KW"/>
</dbReference>
<evidence type="ECO:0000256" key="9">
    <source>
        <dbReference type="ARBA" id="ARBA00030781"/>
    </source>
</evidence>